<dbReference type="Pfam" id="PF00496">
    <property type="entry name" value="SBP_bac_5"/>
    <property type="match status" value="1"/>
</dbReference>
<dbReference type="CDD" id="cd00995">
    <property type="entry name" value="PBP2_NikA_DppA_OppA_like"/>
    <property type="match status" value="1"/>
</dbReference>
<accession>A0A1I2VQ34</accession>
<keyword evidence="3" id="KW-0732">Signal</keyword>
<dbReference type="PANTHER" id="PTHR30290">
    <property type="entry name" value="PERIPLASMIC BINDING COMPONENT OF ABC TRANSPORTER"/>
    <property type="match status" value="1"/>
</dbReference>
<dbReference type="GO" id="GO:0015833">
    <property type="term" value="P:peptide transport"/>
    <property type="evidence" value="ECO:0007669"/>
    <property type="project" value="TreeGrafter"/>
</dbReference>
<feature type="region of interest" description="Disordered" evidence="4">
    <location>
        <begin position="213"/>
        <end position="232"/>
    </location>
</feature>
<keyword evidence="2" id="KW-0813">Transport</keyword>
<name>A0A1I2VQ34_9EURY</name>
<dbReference type="Gene3D" id="3.40.190.10">
    <property type="entry name" value="Periplasmic binding protein-like II"/>
    <property type="match status" value="1"/>
</dbReference>
<dbReference type="PANTHER" id="PTHR30290:SF9">
    <property type="entry name" value="OLIGOPEPTIDE-BINDING PROTEIN APPA"/>
    <property type="match status" value="1"/>
</dbReference>
<dbReference type="AlphaFoldDB" id="A0A1I2VQ34"/>
<organism evidence="6 7">
    <name type="scientific">Halopelagius inordinatus</name>
    <dbReference type="NCBI Taxonomy" id="553467"/>
    <lineage>
        <taxon>Archaea</taxon>
        <taxon>Methanobacteriati</taxon>
        <taxon>Methanobacteriota</taxon>
        <taxon>Stenosarchaea group</taxon>
        <taxon>Halobacteria</taxon>
        <taxon>Halobacteriales</taxon>
        <taxon>Haloferacaceae</taxon>
    </lineage>
</organism>
<dbReference type="SUPFAM" id="SSF53850">
    <property type="entry name" value="Periplasmic binding protein-like II"/>
    <property type="match status" value="2"/>
</dbReference>
<dbReference type="EMBL" id="FOOQ01000006">
    <property type="protein sequence ID" value="SFG91153.1"/>
    <property type="molecule type" value="Genomic_DNA"/>
</dbReference>
<dbReference type="Gene3D" id="3.10.105.10">
    <property type="entry name" value="Dipeptide-binding Protein, Domain 3"/>
    <property type="match status" value="2"/>
</dbReference>
<evidence type="ECO:0000256" key="4">
    <source>
        <dbReference type="SAM" id="MobiDB-lite"/>
    </source>
</evidence>
<sequence>MTQPSTSTPVRRRAVLASLASGVTVLGSGCASRLRAATGWQSPDQVSLQIKTAPADADPYALRIARQVAEWFRTAGIDVQVTPMAEEELLRQVLLNHDFDLFVAPTPAQFGTPDALFSLLHSRFAGRQGWQNPFGYTNLDVDGLLEEQRRSTGSDRRDAVERLLKSVAATQPFTVVGFPDDIRAARTDRFTNWQNTDLQSPMGYLDLNRRGDVEDASLDGSNTPLDESDADEPHLEVVTTDERPTQNLNPLAVEFRRSSAIMGLLYDSLGYSRNGVTVEPWLAASWAFSEGDDGPVARIELRDDTVWHDGEPLTASDVEFTYSFLADTSLGSTIETEDGEDDSGPVPAPRFQGRSSLVTDVRAVDSRTVEIQFVDCEPRVATRALTVPVLPSHVWADRTGAASVGGIELGGATEALVTNNIPPVGSGPLEFVRNTPRETLVLDRFDDHFLSRDDVDGVPPQLADAPAFDRLTFSVVGSDMTAAETVASDDADVTGTPLGAATVPRIGRASALDLVVRRSQWFYLVGYNARRPPLTNPRFRNTLAHLVDKRHLTSEVFKGYAQPAASPLDGTRWLPSDLRWDGEDPVTPFLGTNGELDVERVREAFRDAGFQYEDGKLVGG</sequence>
<evidence type="ECO:0000259" key="5">
    <source>
        <dbReference type="Pfam" id="PF00496"/>
    </source>
</evidence>
<reference evidence="7" key="1">
    <citation type="submission" date="2016-10" db="EMBL/GenBank/DDBJ databases">
        <authorList>
            <person name="Varghese N."/>
            <person name="Submissions S."/>
        </authorList>
    </citation>
    <scope>NUCLEOTIDE SEQUENCE [LARGE SCALE GENOMIC DNA]</scope>
    <source>
        <strain evidence="7">CGMCC 1.7739</strain>
    </source>
</reference>
<evidence type="ECO:0000256" key="3">
    <source>
        <dbReference type="ARBA" id="ARBA00022729"/>
    </source>
</evidence>
<dbReference type="InterPro" id="IPR000914">
    <property type="entry name" value="SBP_5_dom"/>
</dbReference>
<evidence type="ECO:0000256" key="2">
    <source>
        <dbReference type="ARBA" id="ARBA00022448"/>
    </source>
</evidence>
<protein>
    <submittedName>
        <fullName evidence="6">Peptide/nickel transport system substrate-binding protein</fullName>
    </submittedName>
</protein>
<dbReference type="Proteomes" id="UP000198876">
    <property type="component" value="Unassembled WGS sequence"/>
</dbReference>
<comment type="similarity">
    <text evidence="1">Belongs to the bacterial solute-binding protein 5 family.</text>
</comment>
<evidence type="ECO:0000256" key="1">
    <source>
        <dbReference type="ARBA" id="ARBA00005695"/>
    </source>
</evidence>
<gene>
    <name evidence="6" type="ORF">SAMN04488063_3260</name>
</gene>
<keyword evidence="7" id="KW-1185">Reference proteome</keyword>
<evidence type="ECO:0000313" key="6">
    <source>
        <dbReference type="EMBL" id="SFG91153.1"/>
    </source>
</evidence>
<dbReference type="OrthoDB" id="233597at2157"/>
<proteinExistence type="inferred from homology"/>
<dbReference type="STRING" id="553467.SAMN04488063_3260"/>
<feature type="domain" description="Solute-binding protein family 5" evidence="5">
    <location>
        <begin position="277"/>
        <end position="615"/>
    </location>
</feature>
<dbReference type="RefSeq" id="WP_092893624.1">
    <property type="nucleotide sequence ID" value="NZ_FOOQ01000006.1"/>
</dbReference>
<dbReference type="InterPro" id="IPR039424">
    <property type="entry name" value="SBP_5"/>
</dbReference>
<evidence type="ECO:0000313" key="7">
    <source>
        <dbReference type="Proteomes" id="UP000198876"/>
    </source>
</evidence>
<dbReference type="GO" id="GO:1904680">
    <property type="term" value="F:peptide transmembrane transporter activity"/>
    <property type="evidence" value="ECO:0007669"/>
    <property type="project" value="TreeGrafter"/>
</dbReference>